<protein>
    <submittedName>
        <fullName evidence="1">Uncharacterized protein</fullName>
    </submittedName>
</protein>
<name>A0ACC0JXF8_CHOFU</name>
<accession>A0ACC0JXF8</accession>
<evidence type="ECO:0000313" key="1">
    <source>
        <dbReference type="EMBL" id="KAI8428773.1"/>
    </source>
</evidence>
<organism evidence="1 2">
    <name type="scientific">Choristoneura fumiferana</name>
    <name type="common">Spruce budworm moth</name>
    <name type="synonym">Archips fumiferana</name>
    <dbReference type="NCBI Taxonomy" id="7141"/>
    <lineage>
        <taxon>Eukaryota</taxon>
        <taxon>Metazoa</taxon>
        <taxon>Ecdysozoa</taxon>
        <taxon>Arthropoda</taxon>
        <taxon>Hexapoda</taxon>
        <taxon>Insecta</taxon>
        <taxon>Pterygota</taxon>
        <taxon>Neoptera</taxon>
        <taxon>Endopterygota</taxon>
        <taxon>Lepidoptera</taxon>
        <taxon>Glossata</taxon>
        <taxon>Ditrysia</taxon>
        <taxon>Tortricoidea</taxon>
        <taxon>Tortricidae</taxon>
        <taxon>Tortricinae</taxon>
        <taxon>Choristoneura</taxon>
    </lineage>
</organism>
<comment type="caution">
    <text evidence="1">The sequence shown here is derived from an EMBL/GenBank/DDBJ whole genome shotgun (WGS) entry which is preliminary data.</text>
</comment>
<sequence>MFWQLLLISVATWIFYYRWQRRRLYKIAKAIPSGVQSYPVVGHAYLLSGNDEDRMRGLQIFGRKAIENGGLSTLWMMNTLYVNVADPRAAETIAKACVQKDENTVKFIRTVIGNGSIFARVHIWRPRRKILAPIFSLKNMHQFVPVFNKQSVIMTKLLAPMAETGDFSIWKYITTYTFDAVCETTLDIQMNAQSKPHVPFLTAFDSLLGLVAQRCSTPWLYPDFVYKNLAYYKQFVEARQLVWDFMDEVVQRKRREQKTREQEGKEASGMRTFLDMMIERSGKGDKGYTDLELREEAMVIIFAGTDTSAVGAAFTTVMLSRYPEVQEKVYQELQDVFGNSERPVTAEDLPNLKYLEVVIKECLRLYTPVPIITKEIEEDVQLRLNYAMNSMKTVIANLCRRYKILPPQNMDPMKLKEPLPLKYSIMMKHVDDYVVRPRSFNSCVVIAYHDPTSRT</sequence>
<dbReference type="EMBL" id="CM046112">
    <property type="protein sequence ID" value="KAI8428773.1"/>
    <property type="molecule type" value="Genomic_DNA"/>
</dbReference>
<evidence type="ECO:0000313" key="2">
    <source>
        <dbReference type="Proteomes" id="UP001064048"/>
    </source>
</evidence>
<keyword evidence="2" id="KW-1185">Reference proteome</keyword>
<proteinExistence type="predicted"/>
<reference evidence="1 2" key="1">
    <citation type="journal article" date="2022" name="Genome Biol. Evol.">
        <title>The Spruce Budworm Genome: Reconstructing the Evolutionary History of Antifreeze Proteins.</title>
        <authorList>
            <person name="Beliveau C."/>
            <person name="Gagne P."/>
            <person name="Picq S."/>
            <person name="Vernygora O."/>
            <person name="Keeling C.I."/>
            <person name="Pinkney K."/>
            <person name="Doucet D."/>
            <person name="Wen F."/>
            <person name="Johnston J.S."/>
            <person name="Maaroufi H."/>
            <person name="Boyle B."/>
            <person name="Laroche J."/>
            <person name="Dewar K."/>
            <person name="Juretic N."/>
            <person name="Blackburn G."/>
            <person name="Nisole A."/>
            <person name="Brunet B."/>
            <person name="Brandao M."/>
            <person name="Lumley L."/>
            <person name="Duan J."/>
            <person name="Quan G."/>
            <person name="Lucarotti C.J."/>
            <person name="Roe A.D."/>
            <person name="Sperling F.A.H."/>
            <person name="Levesque R.C."/>
            <person name="Cusson M."/>
        </authorList>
    </citation>
    <scope>NUCLEOTIDE SEQUENCE [LARGE SCALE GENOMIC DNA]</scope>
    <source>
        <strain evidence="1">Glfc:IPQL:Cfum</strain>
    </source>
</reference>
<gene>
    <name evidence="1" type="ORF">MSG28_007448</name>
</gene>
<dbReference type="Proteomes" id="UP001064048">
    <property type="component" value="Chromosome 12"/>
</dbReference>